<dbReference type="PRINTS" id="PR00866">
    <property type="entry name" value="RNADNAPOLMS"/>
</dbReference>
<dbReference type="GO" id="GO:0003964">
    <property type="term" value="F:RNA-directed DNA polymerase activity"/>
    <property type="evidence" value="ECO:0007669"/>
    <property type="project" value="UniProtKB-KW"/>
</dbReference>
<evidence type="ECO:0000256" key="4">
    <source>
        <dbReference type="ARBA" id="ARBA00022723"/>
    </source>
</evidence>
<dbReference type="PANTHER" id="PTHR34047">
    <property type="entry name" value="NUCLEAR INTRON MATURASE 1, MITOCHONDRIAL-RELATED"/>
    <property type="match status" value="1"/>
</dbReference>
<keyword evidence="5" id="KW-0460">Magnesium</keyword>
<reference evidence="11 12" key="1">
    <citation type="submission" date="2018-08" db="EMBL/GenBank/DDBJ databases">
        <title>Recombination of ecologically and evolutionarily significant loci maintains genetic cohesion in the Pseudomonas syringae species complex.</title>
        <authorList>
            <person name="Dillon M."/>
            <person name="Thakur S."/>
            <person name="Almeida R.N.D."/>
            <person name="Weir B.S."/>
            <person name="Guttman D.S."/>
        </authorList>
    </citation>
    <scope>NUCLEOTIDE SEQUENCE [LARGE SCALE GENOMIC DNA]</scope>
    <source>
        <strain evidence="11 12">ICMP 8902</strain>
    </source>
</reference>
<comment type="caution">
    <text evidence="11">The sequence shown here is derived from an EMBL/GenBank/DDBJ whole genome shotgun (WGS) entry which is preliminary data.</text>
</comment>
<keyword evidence="3" id="KW-0548">Nucleotidyltransferase</keyword>
<dbReference type="GO" id="GO:0003723">
    <property type="term" value="F:RNA binding"/>
    <property type="evidence" value="ECO:0007669"/>
    <property type="project" value="InterPro"/>
</dbReference>
<comment type="similarity">
    <text evidence="8">Belongs to the bacterial reverse transcriptase family.</text>
</comment>
<evidence type="ECO:0000256" key="7">
    <source>
        <dbReference type="ARBA" id="ARBA00023118"/>
    </source>
</evidence>
<dbReference type="AlphaFoldDB" id="A0A3M3ZQN5"/>
<organism evidence="11 12">
    <name type="scientific">Pseudomonas syringae pv. philadelphi</name>
    <dbReference type="NCBI Taxonomy" id="251706"/>
    <lineage>
        <taxon>Bacteria</taxon>
        <taxon>Pseudomonadati</taxon>
        <taxon>Pseudomonadota</taxon>
        <taxon>Gammaproteobacteria</taxon>
        <taxon>Pseudomonadales</taxon>
        <taxon>Pseudomonadaceae</taxon>
        <taxon>Pseudomonas</taxon>
    </lineage>
</organism>
<gene>
    <name evidence="11" type="ORF">ALQ33_04175</name>
</gene>
<evidence type="ECO:0000313" key="12">
    <source>
        <dbReference type="Proteomes" id="UP000279372"/>
    </source>
</evidence>
<dbReference type="InterPro" id="IPR000123">
    <property type="entry name" value="Reverse_transcriptase_msDNA"/>
</dbReference>
<evidence type="ECO:0000256" key="3">
    <source>
        <dbReference type="ARBA" id="ARBA00022695"/>
    </source>
</evidence>
<dbReference type="PROSITE" id="PS50878">
    <property type="entry name" value="RT_POL"/>
    <property type="match status" value="1"/>
</dbReference>
<evidence type="ECO:0000256" key="5">
    <source>
        <dbReference type="ARBA" id="ARBA00022842"/>
    </source>
</evidence>
<evidence type="ECO:0000256" key="2">
    <source>
        <dbReference type="ARBA" id="ARBA00022679"/>
    </source>
</evidence>
<dbReference type="EC" id="2.7.7.49" evidence="1"/>
<dbReference type="InterPro" id="IPR000477">
    <property type="entry name" value="RT_dom"/>
</dbReference>
<dbReference type="GO" id="GO:0051607">
    <property type="term" value="P:defense response to virus"/>
    <property type="evidence" value="ECO:0007669"/>
    <property type="project" value="UniProtKB-KW"/>
</dbReference>
<accession>A0A3M3ZQN5</accession>
<evidence type="ECO:0000256" key="9">
    <source>
        <dbReference type="ARBA" id="ARBA00048173"/>
    </source>
</evidence>
<dbReference type="PANTHER" id="PTHR34047:SF7">
    <property type="entry name" value="RNA-DIRECTED DNA POLYMERASE"/>
    <property type="match status" value="1"/>
</dbReference>
<evidence type="ECO:0000256" key="6">
    <source>
        <dbReference type="ARBA" id="ARBA00022918"/>
    </source>
</evidence>
<dbReference type="GO" id="GO:0046872">
    <property type="term" value="F:metal ion binding"/>
    <property type="evidence" value="ECO:0007669"/>
    <property type="project" value="UniProtKB-KW"/>
</dbReference>
<keyword evidence="2" id="KW-0808">Transferase</keyword>
<dbReference type="Gene3D" id="3.30.70.270">
    <property type="match status" value="1"/>
</dbReference>
<feature type="domain" description="Reverse transcriptase" evidence="10">
    <location>
        <begin position="1"/>
        <end position="235"/>
    </location>
</feature>
<name>A0A3M3ZQN5_9PSED</name>
<evidence type="ECO:0000256" key="1">
    <source>
        <dbReference type="ARBA" id="ARBA00012493"/>
    </source>
</evidence>
<dbReference type="CDD" id="cd03487">
    <property type="entry name" value="RT_Bac_retron_II"/>
    <property type="match status" value="1"/>
</dbReference>
<keyword evidence="4" id="KW-0479">Metal-binding</keyword>
<protein>
    <recommendedName>
        <fullName evidence="1">RNA-directed DNA polymerase</fullName>
        <ecNumber evidence="1">2.7.7.49</ecNumber>
    </recommendedName>
</protein>
<sequence length="318" mass="36361">MIKRPLEQLFFATFRGKQDFQDFIKLDLAASSVKKNFEGRSVYAPEPKLKLYLGFLSRVLFDRLPLAEQVVYSYRKGVNVVNAVEKHSSSKYFFQTDIESFFGSINREMIRRSILWSLDFCPISDIDIWIDRILDIVTVDGLLPPGFPTSPAISNCCLVKFDEEFLSWCDSQGFIYTRYADDLIVSSKVDPGIDLLISKITEILNQMFDGDFKLNINKTRVVRPGSKVKLLGVVILPNGKVSIDGNLKKNAETAMYHLLKNKEKFISFLKEQELDRALQKFSGQLNYINTVDPDFLDKLRRKYGATAVDKIIHVSVVV</sequence>
<evidence type="ECO:0000259" key="10">
    <source>
        <dbReference type="PROSITE" id="PS50878"/>
    </source>
</evidence>
<keyword evidence="7" id="KW-0051">Antiviral defense</keyword>
<dbReference type="InterPro" id="IPR051083">
    <property type="entry name" value="GrpII_Intron_Splice-Mob/Def"/>
</dbReference>
<dbReference type="Pfam" id="PF00078">
    <property type="entry name" value="RVT_1"/>
    <property type="match status" value="1"/>
</dbReference>
<comment type="catalytic activity">
    <reaction evidence="9">
        <text>DNA(n) + a 2'-deoxyribonucleoside 5'-triphosphate = DNA(n+1) + diphosphate</text>
        <dbReference type="Rhea" id="RHEA:22508"/>
        <dbReference type="Rhea" id="RHEA-COMP:17339"/>
        <dbReference type="Rhea" id="RHEA-COMP:17340"/>
        <dbReference type="ChEBI" id="CHEBI:33019"/>
        <dbReference type="ChEBI" id="CHEBI:61560"/>
        <dbReference type="ChEBI" id="CHEBI:173112"/>
        <dbReference type="EC" id="2.7.7.49"/>
    </reaction>
</comment>
<dbReference type="SUPFAM" id="SSF56672">
    <property type="entry name" value="DNA/RNA polymerases"/>
    <property type="match status" value="1"/>
</dbReference>
<dbReference type="InterPro" id="IPR043502">
    <property type="entry name" value="DNA/RNA_pol_sf"/>
</dbReference>
<proteinExistence type="inferred from homology"/>
<dbReference type="InterPro" id="IPR043128">
    <property type="entry name" value="Rev_trsase/Diguanyl_cyclase"/>
</dbReference>
<evidence type="ECO:0000256" key="8">
    <source>
        <dbReference type="ARBA" id="ARBA00034120"/>
    </source>
</evidence>
<dbReference type="Proteomes" id="UP000279372">
    <property type="component" value="Unassembled WGS sequence"/>
</dbReference>
<evidence type="ECO:0000313" key="11">
    <source>
        <dbReference type="EMBL" id="RMO96992.1"/>
    </source>
</evidence>
<keyword evidence="6" id="KW-0695">RNA-directed DNA polymerase</keyword>
<dbReference type="RefSeq" id="WP_122221053.1">
    <property type="nucleotide sequence ID" value="NZ_RBQB01000033.1"/>
</dbReference>
<dbReference type="EMBL" id="RBQB01000033">
    <property type="protein sequence ID" value="RMO96992.1"/>
    <property type="molecule type" value="Genomic_DNA"/>
</dbReference>